<feature type="chain" id="PRO_5040424194" evidence="1">
    <location>
        <begin position="23"/>
        <end position="145"/>
    </location>
</feature>
<dbReference type="OrthoDB" id="2385531at2759"/>
<dbReference type="AlphaFoldDB" id="A0A9N9BT98"/>
<keyword evidence="1" id="KW-0732">Signal</keyword>
<reference evidence="2" key="1">
    <citation type="submission" date="2021-06" db="EMBL/GenBank/DDBJ databases">
        <authorList>
            <person name="Kallberg Y."/>
            <person name="Tangrot J."/>
            <person name="Rosling A."/>
        </authorList>
    </citation>
    <scope>NUCLEOTIDE SEQUENCE</scope>
    <source>
        <strain evidence="2">IA702</strain>
    </source>
</reference>
<organism evidence="2 3">
    <name type="scientific">Paraglomus occultum</name>
    <dbReference type="NCBI Taxonomy" id="144539"/>
    <lineage>
        <taxon>Eukaryota</taxon>
        <taxon>Fungi</taxon>
        <taxon>Fungi incertae sedis</taxon>
        <taxon>Mucoromycota</taxon>
        <taxon>Glomeromycotina</taxon>
        <taxon>Glomeromycetes</taxon>
        <taxon>Paraglomerales</taxon>
        <taxon>Paraglomeraceae</taxon>
        <taxon>Paraglomus</taxon>
    </lineage>
</organism>
<proteinExistence type="predicted"/>
<evidence type="ECO:0000313" key="2">
    <source>
        <dbReference type="EMBL" id="CAG8575148.1"/>
    </source>
</evidence>
<protein>
    <submittedName>
        <fullName evidence="2">8699_t:CDS:1</fullName>
    </submittedName>
</protein>
<evidence type="ECO:0000256" key="1">
    <source>
        <dbReference type="SAM" id="SignalP"/>
    </source>
</evidence>
<gene>
    <name evidence="2" type="ORF">POCULU_LOCUS6197</name>
</gene>
<sequence>MNQNFIFLFTFLAMLYVVNINALPHRRDETFENDGFVSCEPNIPPELSVSFTPNPLVSNANATFEVAGSLLIDAPSKFNMDIIVYTDTSEFHDSSPVEPTTLLKAGDKFDFFEDFTMPVLPENYLIQVSLNSLDTTLACSNRTFP</sequence>
<keyword evidence="3" id="KW-1185">Reference proteome</keyword>
<dbReference type="EMBL" id="CAJVPJ010001093">
    <property type="protein sequence ID" value="CAG8575148.1"/>
    <property type="molecule type" value="Genomic_DNA"/>
</dbReference>
<evidence type="ECO:0000313" key="3">
    <source>
        <dbReference type="Proteomes" id="UP000789572"/>
    </source>
</evidence>
<dbReference type="Proteomes" id="UP000789572">
    <property type="component" value="Unassembled WGS sequence"/>
</dbReference>
<accession>A0A9N9BT98</accession>
<comment type="caution">
    <text evidence="2">The sequence shown here is derived from an EMBL/GenBank/DDBJ whole genome shotgun (WGS) entry which is preliminary data.</text>
</comment>
<feature type="signal peptide" evidence="1">
    <location>
        <begin position="1"/>
        <end position="22"/>
    </location>
</feature>
<name>A0A9N9BT98_9GLOM</name>